<name>B4NEK1_DROWI</name>
<evidence type="ECO:0000256" key="5">
    <source>
        <dbReference type="ARBA" id="ARBA00023157"/>
    </source>
</evidence>
<dbReference type="EMBL" id="CH964239">
    <property type="protein sequence ID" value="EDW82170.1"/>
    <property type="molecule type" value="Genomic_DNA"/>
</dbReference>
<dbReference type="STRING" id="7260.B4NEK1"/>
<comment type="similarity">
    <text evidence="1 9">Belongs to the peptidase A1 family.</text>
</comment>
<gene>
    <name evidence="12" type="primary">Dwil\GK25659</name>
    <name evidence="12" type="ORF">Dwil_GK25659</name>
</gene>
<dbReference type="InParanoid" id="B4NEK1"/>
<dbReference type="GO" id="GO:0005764">
    <property type="term" value="C:lysosome"/>
    <property type="evidence" value="ECO:0007669"/>
    <property type="project" value="TreeGrafter"/>
</dbReference>
<dbReference type="InterPro" id="IPR001461">
    <property type="entry name" value="Aspartic_peptidase_A1"/>
</dbReference>
<feature type="active site" evidence="7">
    <location>
        <position position="289"/>
    </location>
</feature>
<dbReference type="Proteomes" id="UP000007798">
    <property type="component" value="Unassembled WGS sequence"/>
</dbReference>
<dbReference type="Gene3D" id="2.60.40.1960">
    <property type="match status" value="1"/>
</dbReference>
<dbReference type="GO" id="GO:0004190">
    <property type="term" value="F:aspartic-type endopeptidase activity"/>
    <property type="evidence" value="ECO:0007669"/>
    <property type="project" value="UniProtKB-KW"/>
</dbReference>
<dbReference type="eggNOG" id="KOG1339">
    <property type="taxonomic scope" value="Eukaryota"/>
</dbReference>
<protein>
    <recommendedName>
        <fullName evidence="11">Peptidase A1 domain-containing protein</fullName>
    </recommendedName>
</protein>
<reference evidence="12 13" key="1">
    <citation type="journal article" date="2007" name="Nature">
        <title>Evolution of genes and genomes on the Drosophila phylogeny.</title>
        <authorList>
            <consortium name="Drosophila 12 Genomes Consortium"/>
            <person name="Clark A.G."/>
            <person name="Eisen M.B."/>
            <person name="Smith D.R."/>
            <person name="Bergman C.M."/>
            <person name="Oliver B."/>
            <person name="Markow T.A."/>
            <person name="Kaufman T.C."/>
            <person name="Kellis M."/>
            <person name="Gelbart W."/>
            <person name="Iyer V.N."/>
            <person name="Pollard D.A."/>
            <person name="Sackton T.B."/>
            <person name="Larracuente A.M."/>
            <person name="Singh N.D."/>
            <person name="Abad J.P."/>
            <person name="Abt D.N."/>
            <person name="Adryan B."/>
            <person name="Aguade M."/>
            <person name="Akashi H."/>
            <person name="Anderson W.W."/>
            <person name="Aquadro C.F."/>
            <person name="Ardell D.H."/>
            <person name="Arguello R."/>
            <person name="Artieri C.G."/>
            <person name="Barbash D.A."/>
            <person name="Barker D."/>
            <person name="Barsanti P."/>
            <person name="Batterham P."/>
            <person name="Batzoglou S."/>
            <person name="Begun D."/>
            <person name="Bhutkar A."/>
            <person name="Blanco E."/>
            <person name="Bosak S.A."/>
            <person name="Bradley R.K."/>
            <person name="Brand A.D."/>
            <person name="Brent M.R."/>
            <person name="Brooks A.N."/>
            <person name="Brown R.H."/>
            <person name="Butlin R.K."/>
            <person name="Caggese C."/>
            <person name="Calvi B.R."/>
            <person name="Bernardo de Carvalho A."/>
            <person name="Caspi A."/>
            <person name="Castrezana S."/>
            <person name="Celniker S.E."/>
            <person name="Chang J.L."/>
            <person name="Chapple C."/>
            <person name="Chatterji S."/>
            <person name="Chinwalla A."/>
            <person name="Civetta A."/>
            <person name="Clifton S.W."/>
            <person name="Comeron J.M."/>
            <person name="Costello J.C."/>
            <person name="Coyne J.A."/>
            <person name="Daub J."/>
            <person name="David R.G."/>
            <person name="Delcher A.L."/>
            <person name="Delehaunty K."/>
            <person name="Do C.B."/>
            <person name="Ebling H."/>
            <person name="Edwards K."/>
            <person name="Eickbush T."/>
            <person name="Evans J.D."/>
            <person name="Filipski A."/>
            <person name="Findeiss S."/>
            <person name="Freyhult E."/>
            <person name="Fulton L."/>
            <person name="Fulton R."/>
            <person name="Garcia A.C."/>
            <person name="Gardiner A."/>
            <person name="Garfield D.A."/>
            <person name="Garvin B.E."/>
            <person name="Gibson G."/>
            <person name="Gilbert D."/>
            <person name="Gnerre S."/>
            <person name="Godfrey J."/>
            <person name="Good R."/>
            <person name="Gotea V."/>
            <person name="Gravely B."/>
            <person name="Greenberg A.J."/>
            <person name="Griffiths-Jones S."/>
            <person name="Gross S."/>
            <person name="Guigo R."/>
            <person name="Gustafson E.A."/>
            <person name="Haerty W."/>
            <person name="Hahn M.W."/>
            <person name="Halligan D.L."/>
            <person name="Halpern A.L."/>
            <person name="Halter G.M."/>
            <person name="Han M.V."/>
            <person name="Heger A."/>
            <person name="Hillier L."/>
            <person name="Hinrichs A.S."/>
            <person name="Holmes I."/>
            <person name="Hoskins R.A."/>
            <person name="Hubisz M.J."/>
            <person name="Hultmark D."/>
            <person name="Huntley M.A."/>
            <person name="Jaffe D.B."/>
            <person name="Jagadeeshan S."/>
            <person name="Jeck W.R."/>
            <person name="Johnson J."/>
            <person name="Jones C.D."/>
            <person name="Jordan W.C."/>
            <person name="Karpen G.H."/>
            <person name="Kataoka E."/>
            <person name="Keightley P.D."/>
            <person name="Kheradpour P."/>
            <person name="Kirkness E.F."/>
            <person name="Koerich L.B."/>
            <person name="Kristiansen K."/>
            <person name="Kudrna D."/>
            <person name="Kulathinal R.J."/>
            <person name="Kumar S."/>
            <person name="Kwok R."/>
            <person name="Lander E."/>
            <person name="Langley C.H."/>
            <person name="Lapoint R."/>
            <person name="Lazzaro B.P."/>
            <person name="Lee S.J."/>
            <person name="Levesque L."/>
            <person name="Li R."/>
            <person name="Lin C.F."/>
            <person name="Lin M.F."/>
            <person name="Lindblad-Toh K."/>
            <person name="Llopart A."/>
            <person name="Long M."/>
            <person name="Low L."/>
            <person name="Lozovsky E."/>
            <person name="Lu J."/>
            <person name="Luo M."/>
            <person name="Machado C.A."/>
            <person name="Makalowski W."/>
            <person name="Marzo M."/>
            <person name="Matsuda M."/>
            <person name="Matzkin L."/>
            <person name="McAllister B."/>
            <person name="McBride C.S."/>
            <person name="McKernan B."/>
            <person name="McKernan K."/>
            <person name="Mendez-Lago M."/>
            <person name="Minx P."/>
            <person name="Mollenhauer M.U."/>
            <person name="Montooth K."/>
            <person name="Mount S.M."/>
            <person name="Mu X."/>
            <person name="Myers E."/>
            <person name="Negre B."/>
            <person name="Newfeld S."/>
            <person name="Nielsen R."/>
            <person name="Noor M.A."/>
            <person name="O'Grady P."/>
            <person name="Pachter L."/>
            <person name="Papaceit M."/>
            <person name="Parisi M.J."/>
            <person name="Parisi M."/>
            <person name="Parts L."/>
            <person name="Pedersen J.S."/>
            <person name="Pesole G."/>
            <person name="Phillippy A.M."/>
            <person name="Ponting C.P."/>
            <person name="Pop M."/>
            <person name="Porcelli D."/>
            <person name="Powell J.R."/>
            <person name="Prohaska S."/>
            <person name="Pruitt K."/>
            <person name="Puig M."/>
            <person name="Quesneville H."/>
            <person name="Ram K.R."/>
            <person name="Rand D."/>
            <person name="Rasmussen M.D."/>
            <person name="Reed L.K."/>
            <person name="Reenan R."/>
            <person name="Reily A."/>
            <person name="Remington K.A."/>
            <person name="Rieger T.T."/>
            <person name="Ritchie M.G."/>
            <person name="Robin C."/>
            <person name="Rogers Y.H."/>
            <person name="Rohde C."/>
            <person name="Rozas J."/>
            <person name="Rubenfield M.J."/>
            <person name="Ruiz A."/>
            <person name="Russo S."/>
            <person name="Salzberg S.L."/>
            <person name="Sanchez-Gracia A."/>
            <person name="Saranga D.J."/>
            <person name="Sato H."/>
            <person name="Schaeffer S.W."/>
            <person name="Schatz M.C."/>
            <person name="Schlenke T."/>
            <person name="Schwartz R."/>
            <person name="Segarra C."/>
            <person name="Singh R.S."/>
            <person name="Sirot L."/>
            <person name="Sirota M."/>
            <person name="Sisneros N.B."/>
            <person name="Smith C.D."/>
            <person name="Smith T.F."/>
            <person name="Spieth J."/>
            <person name="Stage D.E."/>
            <person name="Stark A."/>
            <person name="Stephan W."/>
            <person name="Strausberg R.L."/>
            <person name="Strempel S."/>
            <person name="Sturgill D."/>
            <person name="Sutton G."/>
            <person name="Sutton G.G."/>
            <person name="Tao W."/>
            <person name="Teichmann S."/>
            <person name="Tobari Y.N."/>
            <person name="Tomimura Y."/>
            <person name="Tsolas J.M."/>
            <person name="Valente V.L."/>
            <person name="Venter E."/>
            <person name="Venter J.C."/>
            <person name="Vicario S."/>
            <person name="Vieira F.G."/>
            <person name="Vilella A.J."/>
            <person name="Villasante A."/>
            <person name="Walenz B."/>
            <person name="Wang J."/>
            <person name="Wasserman M."/>
            <person name="Watts T."/>
            <person name="Wilson D."/>
            <person name="Wilson R.K."/>
            <person name="Wing R.A."/>
            <person name="Wolfner M.F."/>
            <person name="Wong A."/>
            <person name="Wong G.K."/>
            <person name="Wu C.I."/>
            <person name="Wu G."/>
            <person name="Yamamoto D."/>
            <person name="Yang H.P."/>
            <person name="Yang S.P."/>
            <person name="Yorke J.A."/>
            <person name="Yoshida K."/>
            <person name="Zdobnov E."/>
            <person name="Zhang P."/>
            <person name="Zhang Y."/>
            <person name="Zimin A.V."/>
            <person name="Baldwin J."/>
            <person name="Abdouelleil A."/>
            <person name="Abdulkadir J."/>
            <person name="Abebe A."/>
            <person name="Abera B."/>
            <person name="Abreu J."/>
            <person name="Acer S.C."/>
            <person name="Aftuck L."/>
            <person name="Alexander A."/>
            <person name="An P."/>
            <person name="Anderson E."/>
            <person name="Anderson S."/>
            <person name="Arachi H."/>
            <person name="Azer M."/>
            <person name="Bachantsang P."/>
            <person name="Barry A."/>
            <person name="Bayul T."/>
            <person name="Berlin A."/>
            <person name="Bessette D."/>
            <person name="Bloom T."/>
            <person name="Blye J."/>
            <person name="Boguslavskiy L."/>
            <person name="Bonnet C."/>
            <person name="Boukhgalter B."/>
            <person name="Bourzgui I."/>
            <person name="Brown A."/>
            <person name="Cahill P."/>
            <person name="Channer S."/>
            <person name="Cheshatsang Y."/>
            <person name="Chuda L."/>
            <person name="Citroen M."/>
            <person name="Collymore A."/>
            <person name="Cooke P."/>
            <person name="Costello M."/>
            <person name="D'Aco K."/>
            <person name="Daza R."/>
            <person name="De Haan G."/>
            <person name="DeGray S."/>
            <person name="DeMaso C."/>
            <person name="Dhargay N."/>
            <person name="Dooley K."/>
            <person name="Dooley E."/>
            <person name="Doricent M."/>
            <person name="Dorje P."/>
            <person name="Dorjee K."/>
            <person name="Dupes A."/>
            <person name="Elong R."/>
            <person name="Falk J."/>
            <person name="Farina A."/>
            <person name="Faro S."/>
            <person name="Ferguson D."/>
            <person name="Fisher S."/>
            <person name="Foley C.D."/>
            <person name="Franke A."/>
            <person name="Friedrich D."/>
            <person name="Gadbois L."/>
            <person name="Gearin G."/>
            <person name="Gearin C.R."/>
            <person name="Giannoukos G."/>
            <person name="Goode T."/>
            <person name="Graham J."/>
            <person name="Grandbois E."/>
            <person name="Grewal S."/>
            <person name="Gyaltsen K."/>
            <person name="Hafez N."/>
            <person name="Hagos B."/>
            <person name="Hall J."/>
            <person name="Henson C."/>
            <person name="Hollinger A."/>
            <person name="Honan T."/>
            <person name="Huard M.D."/>
            <person name="Hughes L."/>
            <person name="Hurhula B."/>
            <person name="Husby M.E."/>
            <person name="Kamat A."/>
            <person name="Kanga B."/>
            <person name="Kashin S."/>
            <person name="Khazanovich D."/>
            <person name="Kisner P."/>
            <person name="Lance K."/>
            <person name="Lara M."/>
            <person name="Lee W."/>
            <person name="Lennon N."/>
            <person name="Letendre F."/>
            <person name="LeVine R."/>
            <person name="Lipovsky A."/>
            <person name="Liu X."/>
            <person name="Liu J."/>
            <person name="Liu S."/>
            <person name="Lokyitsang T."/>
            <person name="Lokyitsang Y."/>
            <person name="Lubonja R."/>
            <person name="Lui A."/>
            <person name="MacDonald P."/>
            <person name="Magnisalis V."/>
            <person name="Maru K."/>
            <person name="Matthews C."/>
            <person name="McCusker W."/>
            <person name="McDonough S."/>
            <person name="Mehta T."/>
            <person name="Meldrim J."/>
            <person name="Meneus L."/>
            <person name="Mihai O."/>
            <person name="Mihalev A."/>
            <person name="Mihova T."/>
            <person name="Mittelman R."/>
            <person name="Mlenga V."/>
            <person name="Montmayeur A."/>
            <person name="Mulrain L."/>
            <person name="Navidi A."/>
            <person name="Naylor J."/>
            <person name="Negash T."/>
            <person name="Nguyen T."/>
            <person name="Nguyen N."/>
            <person name="Nicol R."/>
            <person name="Norbu C."/>
            <person name="Norbu N."/>
            <person name="Novod N."/>
            <person name="O'Neill B."/>
            <person name="Osman S."/>
            <person name="Markiewicz E."/>
            <person name="Oyono O.L."/>
            <person name="Patti C."/>
            <person name="Phunkhang P."/>
            <person name="Pierre F."/>
            <person name="Priest M."/>
            <person name="Raghuraman S."/>
            <person name="Rege F."/>
            <person name="Reyes R."/>
            <person name="Rise C."/>
            <person name="Rogov P."/>
            <person name="Ross K."/>
            <person name="Ryan E."/>
            <person name="Settipalli S."/>
            <person name="Shea T."/>
            <person name="Sherpa N."/>
            <person name="Shi L."/>
            <person name="Shih D."/>
            <person name="Sparrow T."/>
            <person name="Spaulding J."/>
            <person name="Stalker J."/>
            <person name="Stange-Thomann N."/>
            <person name="Stavropoulos S."/>
            <person name="Stone C."/>
            <person name="Strader C."/>
            <person name="Tesfaye S."/>
            <person name="Thomson T."/>
            <person name="Thoulutsang Y."/>
            <person name="Thoulutsang D."/>
            <person name="Topham K."/>
            <person name="Topping I."/>
            <person name="Tsamla T."/>
            <person name="Vassiliev H."/>
            <person name="Vo A."/>
            <person name="Wangchuk T."/>
            <person name="Wangdi T."/>
            <person name="Weiand M."/>
            <person name="Wilkinson J."/>
            <person name="Wilson A."/>
            <person name="Yadav S."/>
            <person name="Young G."/>
            <person name="Yu Q."/>
            <person name="Zembek L."/>
            <person name="Zhong D."/>
            <person name="Zimmer A."/>
            <person name="Zwirko Z."/>
            <person name="Jaffe D.B."/>
            <person name="Alvarez P."/>
            <person name="Brockman W."/>
            <person name="Butler J."/>
            <person name="Chin C."/>
            <person name="Gnerre S."/>
            <person name="Grabherr M."/>
            <person name="Kleber M."/>
            <person name="Mauceli E."/>
            <person name="MacCallum I."/>
        </authorList>
    </citation>
    <scope>NUCLEOTIDE SEQUENCE [LARGE SCALE GENOMIC DNA]</scope>
    <source>
        <strain evidence="13">Tucson 14030-0811.24</strain>
    </source>
</reference>
<feature type="domain" description="Peptidase A1" evidence="11">
    <location>
        <begin position="82"/>
        <end position="389"/>
    </location>
</feature>
<feature type="chain" id="PRO_5002819743" description="Peptidase A1 domain-containing protein" evidence="10">
    <location>
        <begin position="27"/>
        <end position="406"/>
    </location>
</feature>
<keyword evidence="2 9" id="KW-0645">Protease</keyword>
<dbReference type="PANTHER" id="PTHR47966:SF51">
    <property type="entry name" value="BETA-SITE APP-CLEAVING ENZYME, ISOFORM A-RELATED"/>
    <property type="match status" value="1"/>
</dbReference>
<dbReference type="AlphaFoldDB" id="B4NEK1"/>
<dbReference type="PRINTS" id="PR00792">
    <property type="entry name" value="PEPSIN"/>
</dbReference>
<accession>B4NEK1</accession>
<organism evidence="12 13">
    <name type="scientific">Drosophila willistoni</name>
    <name type="common">Fruit fly</name>
    <dbReference type="NCBI Taxonomy" id="7260"/>
    <lineage>
        <taxon>Eukaryota</taxon>
        <taxon>Metazoa</taxon>
        <taxon>Ecdysozoa</taxon>
        <taxon>Arthropoda</taxon>
        <taxon>Hexapoda</taxon>
        <taxon>Insecta</taxon>
        <taxon>Pterygota</taxon>
        <taxon>Neoptera</taxon>
        <taxon>Endopterygota</taxon>
        <taxon>Diptera</taxon>
        <taxon>Brachycera</taxon>
        <taxon>Muscomorpha</taxon>
        <taxon>Ephydroidea</taxon>
        <taxon>Drosophilidae</taxon>
        <taxon>Drosophila</taxon>
        <taxon>Sophophora</taxon>
    </lineage>
</organism>
<keyword evidence="6" id="KW-0325">Glycoprotein</keyword>
<evidence type="ECO:0000313" key="12">
    <source>
        <dbReference type="EMBL" id="EDW82170.1"/>
    </source>
</evidence>
<keyword evidence="5 8" id="KW-1015">Disulfide bond</keyword>
<evidence type="ECO:0000256" key="2">
    <source>
        <dbReference type="ARBA" id="ARBA00022670"/>
    </source>
</evidence>
<dbReference type="InterPro" id="IPR001969">
    <property type="entry name" value="Aspartic_peptidase_AS"/>
</dbReference>
<dbReference type="Pfam" id="PF00026">
    <property type="entry name" value="Asp"/>
    <property type="match status" value="1"/>
</dbReference>
<dbReference type="PhylomeDB" id="B4NEK1"/>
<evidence type="ECO:0000313" key="13">
    <source>
        <dbReference type="Proteomes" id="UP000007798"/>
    </source>
</evidence>
<dbReference type="GO" id="GO:0006508">
    <property type="term" value="P:proteolysis"/>
    <property type="evidence" value="ECO:0007669"/>
    <property type="project" value="UniProtKB-KW"/>
</dbReference>
<sequence>MVFLRPVPKVWASFLLLITLAINVHGLTRIPIKRFDNFERTRQGQKIELANLARKYNVNAAITDSYDGTAVEYLNKTGNTEYYGTISIGTPAQTFVVLFDTGSSNLWVPGSGCYSCIYDNQAVYDSSESSTYYANGTAFTIQYGTGNLTGYLSIDTISVAGLTITNQTFAEATTESSFLSGTAFDGIFGMGYADLAVDGVLPPFYNMYEQGLVENAVFSFYLLRTNTAVSSIYNEGNGGELILGGSDSTLYSGDLTYVPISQEGYWQFQMDGVNLGDNLLCSSCQAIADTGTSLLVVPTDVAQSILQILQIMNDAYEVDCSLVPFLPSLYFQIGGTTFTLTPSDYIIMEGGVCTLGIETMDTDFWILGDIFIGFYYTEFDLANNRVGFAPVAGSSPSTSGASRSWK</sequence>
<keyword evidence="3 9" id="KW-0064">Aspartyl protease</keyword>
<dbReference type="OrthoDB" id="771136at2759"/>
<evidence type="ECO:0000256" key="3">
    <source>
        <dbReference type="ARBA" id="ARBA00022750"/>
    </source>
</evidence>
<evidence type="ECO:0000259" key="11">
    <source>
        <dbReference type="PROSITE" id="PS51767"/>
    </source>
</evidence>
<dbReference type="PROSITE" id="PS51767">
    <property type="entry name" value="PEPTIDASE_A1"/>
    <property type="match status" value="1"/>
</dbReference>
<evidence type="ECO:0000256" key="10">
    <source>
        <dbReference type="SAM" id="SignalP"/>
    </source>
</evidence>
<proteinExistence type="inferred from homology"/>
<evidence type="ECO:0000256" key="8">
    <source>
        <dbReference type="PIRSR" id="PIRSR601461-2"/>
    </source>
</evidence>
<dbReference type="GO" id="GO:0001737">
    <property type="term" value="P:establishment of imaginal disc-derived wing hair orientation"/>
    <property type="evidence" value="ECO:0007669"/>
    <property type="project" value="EnsemblMetazoa"/>
</dbReference>
<evidence type="ECO:0000256" key="7">
    <source>
        <dbReference type="PIRSR" id="PIRSR601461-1"/>
    </source>
</evidence>
<dbReference type="OMA" id="SINQDFW"/>
<feature type="disulfide bond" evidence="8">
    <location>
        <begin position="320"/>
        <end position="353"/>
    </location>
</feature>
<feature type="active site" evidence="7">
    <location>
        <position position="100"/>
    </location>
</feature>
<dbReference type="FunFam" id="2.40.70.10:FF:000002">
    <property type="entry name" value="Vacuolar aspartic proteinase"/>
    <property type="match status" value="1"/>
</dbReference>
<dbReference type="SUPFAM" id="SSF50630">
    <property type="entry name" value="Acid proteases"/>
    <property type="match status" value="1"/>
</dbReference>
<keyword evidence="10" id="KW-0732">Signal</keyword>
<dbReference type="FunFam" id="2.40.70.10:FF:000004">
    <property type="entry name" value="Pepsin A"/>
    <property type="match status" value="1"/>
</dbReference>
<dbReference type="HOGENOM" id="CLU_013253_3_2_1"/>
<dbReference type="InterPro" id="IPR021109">
    <property type="entry name" value="Peptidase_aspartic_dom_sf"/>
</dbReference>
<dbReference type="PROSITE" id="PS00141">
    <property type="entry name" value="ASP_PROTEASE"/>
    <property type="match status" value="2"/>
</dbReference>
<feature type="signal peptide" evidence="10">
    <location>
        <begin position="1"/>
        <end position="26"/>
    </location>
</feature>
<dbReference type="MEROPS" id="A01.093"/>
<evidence type="ECO:0000256" key="9">
    <source>
        <dbReference type="RuleBase" id="RU000454"/>
    </source>
</evidence>
<dbReference type="KEGG" id="dwi:6648248"/>
<keyword evidence="13" id="KW-1185">Reference proteome</keyword>
<evidence type="ECO:0000256" key="1">
    <source>
        <dbReference type="ARBA" id="ARBA00007447"/>
    </source>
</evidence>
<dbReference type="InterPro" id="IPR033121">
    <property type="entry name" value="PEPTIDASE_A1"/>
</dbReference>
<dbReference type="SMR" id="B4NEK1"/>
<dbReference type="PANTHER" id="PTHR47966">
    <property type="entry name" value="BETA-SITE APP-CLEAVING ENZYME, ISOFORM A-RELATED"/>
    <property type="match status" value="1"/>
</dbReference>
<evidence type="ECO:0000256" key="4">
    <source>
        <dbReference type="ARBA" id="ARBA00022801"/>
    </source>
</evidence>
<dbReference type="Gene3D" id="2.40.70.10">
    <property type="entry name" value="Acid Proteases"/>
    <property type="match status" value="2"/>
</dbReference>
<keyword evidence="4 9" id="KW-0378">Hydrolase</keyword>
<evidence type="ECO:0000256" key="6">
    <source>
        <dbReference type="ARBA" id="ARBA00023180"/>
    </source>
</evidence>